<dbReference type="AlphaFoldDB" id="A0A7C4CBR4"/>
<evidence type="ECO:0000256" key="2">
    <source>
        <dbReference type="ARBA" id="ARBA00009441"/>
    </source>
</evidence>
<feature type="region of interest" description="Disordered" evidence="10">
    <location>
        <begin position="1"/>
        <end position="41"/>
    </location>
</feature>
<evidence type="ECO:0000313" key="12">
    <source>
        <dbReference type="EMBL" id="HGK28463.1"/>
    </source>
</evidence>
<dbReference type="GO" id="GO:0005524">
    <property type="term" value="F:ATP binding"/>
    <property type="evidence" value="ECO:0007669"/>
    <property type="project" value="UniProtKB-KW"/>
</dbReference>
<dbReference type="SMART" id="SM00382">
    <property type="entry name" value="AAA"/>
    <property type="match status" value="1"/>
</dbReference>
<evidence type="ECO:0000256" key="6">
    <source>
        <dbReference type="ARBA" id="ARBA00022840"/>
    </source>
</evidence>
<comment type="similarity">
    <text evidence="2">Belongs to the RecN family.</text>
</comment>
<feature type="domain" description="AAA+ ATPase" evidence="11">
    <location>
        <begin position="76"/>
        <end position="576"/>
    </location>
</feature>
<dbReference type="GO" id="GO:0043590">
    <property type="term" value="C:bacterial nucleoid"/>
    <property type="evidence" value="ECO:0007669"/>
    <property type="project" value="TreeGrafter"/>
</dbReference>
<dbReference type="PANTHER" id="PTHR11059">
    <property type="entry name" value="DNA REPAIR PROTEIN RECN"/>
    <property type="match status" value="1"/>
</dbReference>
<dbReference type="CDD" id="cd03241">
    <property type="entry name" value="ABC_RecN"/>
    <property type="match status" value="2"/>
</dbReference>
<dbReference type="GO" id="GO:0009432">
    <property type="term" value="P:SOS response"/>
    <property type="evidence" value="ECO:0007669"/>
    <property type="project" value="TreeGrafter"/>
</dbReference>
<dbReference type="NCBIfam" id="TIGR00634">
    <property type="entry name" value="recN"/>
    <property type="match status" value="1"/>
</dbReference>
<comment type="function">
    <text evidence="1">May be involved in recombinational repair of damaged DNA.</text>
</comment>
<dbReference type="SUPFAM" id="SSF52540">
    <property type="entry name" value="P-loop containing nucleoside triphosphate hydrolases"/>
    <property type="match status" value="1"/>
</dbReference>
<dbReference type="FunFam" id="3.40.50.300:FF:000356">
    <property type="entry name" value="DNA repair protein RecN"/>
    <property type="match status" value="1"/>
</dbReference>
<gene>
    <name evidence="12" type="primary">recN</name>
    <name evidence="12" type="ORF">ENS41_05855</name>
</gene>
<dbReference type="PANTHER" id="PTHR11059:SF0">
    <property type="entry name" value="DNA REPAIR PROTEIN RECN"/>
    <property type="match status" value="1"/>
</dbReference>
<comment type="caution">
    <text evidence="12">The sequence shown here is derived from an EMBL/GenBank/DDBJ whole genome shotgun (WGS) entry which is preliminary data.</text>
</comment>
<dbReference type="NCBIfam" id="NF008121">
    <property type="entry name" value="PRK10869.1"/>
    <property type="match status" value="1"/>
</dbReference>
<feature type="region of interest" description="Disordered" evidence="10">
    <location>
        <begin position="603"/>
        <end position="625"/>
    </location>
</feature>
<sequence>MASPTRQAGSLKSRPVLRPSRNAAEQDLLPNPPRQTEVVRQPGLRPAGVRLAPATILVELRVRNYALIQDLTLQFKPGFNVLTGETGAGKSILVGALSLLLGGKPDPDMIRSGADSATIEARFTNPGCIAADCERLGIDRGNELTLRRRVERDGRGTIHANDSSLTLAGLGQLCDRLVDIHGQHQHQLLLRPQVHLETLDAYAGISAERERFAADFADCRRVDEELDRLQHELSERHQRRELTEFQYRELRDASILPGEVEALRAEQTLLQTSERRFALIRRLEELLYEQESSILGSLAAVEKTLAELTELDNSLASHRTSVADSRALLDDLWRALVRYHDALDFSPERVEEINARLFLVEKLERKYRVPAAELPDLAAKLQAELNSLELDETRVDELKQESVRRHEELVQHAAALSRKRQQARLKLEKALTEEFAAMGLESARLEVNIASAGNSLTPSGADSVEFLFSANPGEPLRPLRKVASGGELSRIMLALKGVLAGVDPVPVLVFDEIDVGIGGRVAENVGRRLARLSSTHQVICITHLPQIAKHADAHFVVTKQTRAGRTSTSIRELNPEQRVNELARMTSGARITDSGLAHAREMLNTARPRSSDGDATPTDNRRTRR</sequence>
<keyword evidence="4" id="KW-0547">Nucleotide-binding</keyword>
<evidence type="ECO:0000256" key="10">
    <source>
        <dbReference type="SAM" id="MobiDB-lite"/>
    </source>
</evidence>
<feature type="coiled-coil region" evidence="9">
    <location>
        <begin position="381"/>
        <end position="433"/>
    </location>
</feature>
<evidence type="ECO:0000256" key="8">
    <source>
        <dbReference type="ARBA" id="ARBA00033408"/>
    </source>
</evidence>
<organism evidence="12">
    <name type="scientific">candidate division WOR-3 bacterium</name>
    <dbReference type="NCBI Taxonomy" id="2052148"/>
    <lineage>
        <taxon>Bacteria</taxon>
        <taxon>Bacteria division WOR-3</taxon>
    </lineage>
</organism>
<reference evidence="12" key="1">
    <citation type="journal article" date="2020" name="mSystems">
        <title>Genome- and Community-Level Interaction Insights into Carbon Utilization and Element Cycling Functions of Hydrothermarchaeota in Hydrothermal Sediment.</title>
        <authorList>
            <person name="Zhou Z."/>
            <person name="Liu Y."/>
            <person name="Xu W."/>
            <person name="Pan J."/>
            <person name="Luo Z.H."/>
            <person name="Li M."/>
        </authorList>
    </citation>
    <scope>NUCLEOTIDE SEQUENCE [LARGE SCALE GENOMIC DNA]</scope>
    <source>
        <strain evidence="12">SpSt-488</strain>
    </source>
</reference>
<accession>A0A7C4CBR4</accession>
<dbReference type="InterPro" id="IPR027417">
    <property type="entry name" value="P-loop_NTPase"/>
</dbReference>
<evidence type="ECO:0000256" key="1">
    <source>
        <dbReference type="ARBA" id="ARBA00003618"/>
    </source>
</evidence>
<evidence type="ECO:0000256" key="3">
    <source>
        <dbReference type="ARBA" id="ARBA00021315"/>
    </source>
</evidence>
<feature type="compositionally biased region" description="Polar residues" evidence="10">
    <location>
        <begin position="1"/>
        <end position="10"/>
    </location>
</feature>
<protein>
    <recommendedName>
        <fullName evidence="3">DNA repair protein RecN</fullName>
    </recommendedName>
    <alternativeName>
        <fullName evidence="8">Recombination protein N</fullName>
    </alternativeName>
</protein>
<name>A0A7C4CBR4_UNCW3</name>
<evidence type="ECO:0000256" key="5">
    <source>
        <dbReference type="ARBA" id="ARBA00022763"/>
    </source>
</evidence>
<keyword evidence="5" id="KW-0227">DNA damage</keyword>
<dbReference type="InterPro" id="IPR003593">
    <property type="entry name" value="AAA+_ATPase"/>
</dbReference>
<evidence type="ECO:0000259" key="11">
    <source>
        <dbReference type="SMART" id="SM00382"/>
    </source>
</evidence>
<dbReference type="EMBL" id="DSUT01000122">
    <property type="protein sequence ID" value="HGK28463.1"/>
    <property type="molecule type" value="Genomic_DNA"/>
</dbReference>
<keyword evidence="7" id="KW-0234">DNA repair</keyword>
<dbReference type="Gene3D" id="3.40.50.300">
    <property type="entry name" value="P-loop containing nucleotide triphosphate hydrolases"/>
    <property type="match status" value="2"/>
</dbReference>
<dbReference type="InterPro" id="IPR003395">
    <property type="entry name" value="RecF/RecN/SMC_N"/>
</dbReference>
<dbReference type="InterPro" id="IPR004604">
    <property type="entry name" value="DNA_recomb/repair_RecN"/>
</dbReference>
<dbReference type="Pfam" id="PF02463">
    <property type="entry name" value="SMC_N"/>
    <property type="match status" value="1"/>
</dbReference>
<dbReference type="GO" id="GO:0006310">
    <property type="term" value="P:DNA recombination"/>
    <property type="evidence" value="ECO:0007669"/>
    <property type="project" value="InterPro"/>
</dbReference>
<evidence type="ECO:0000256" key="4">
    <source>
        <dbReference type="ARBA" id="ARBA00022741"/>
    </source>
</evidence>
<evidence type="ECO:0000256" key="7">
    <source>
        <dbReference type="ARBA" id="ARBA00023204"/>
    </source>
</evidence>
<keyword evidence="9" id="KW-0175">Coiled coil</keyword>
<evidence type="ECO:0000256" key="9">
    <source>
        <dbReference type="SAM" id="Coils"/>
    </source>
</evidence>
<proteinExistence type="inferred from homology"/>
<dbReference type="PIRSF" id="PIRSF003128">
    <property type="entry name" value="RecN"/>
    <property type="match status" value="1"/>
</dbReference>
<dbReference type="GO" id="GO:0006281">
    <property type="term" value="P:DNA repair"/>
    <property type="evidence" value="ECO:0007669"/>
    <property type="project" value="UniProtKB-KW"/>
</dbReference>
<keyword evidence="6" id="KW-0067">ATP-binding</keyword>